<comment type="caution">
    <text evidence="1">The sequence shown here is derived from an EMBL/GenBank/DDBJ whole genome shotgun (WGS) entry which is preliminary data.</text>
</comment>
<evidence type="ECO:0000313" key="1">
    <source>
        <dbReference type="EMBL" id="TMI75965.1"/>
    </source>
</evidence>
<dbReference type="AlphaFoldDB" id="A0A537IXG6"/>
<accession>A0A537IXG6</accession>
<sequence>MPTLACRLVEMEYRESKRTSMADRATGRPLRPGDMFYHRAVLTRFPGWIAPNYRRQNAHRPPVALILPDTTLFLVDGLPYDSGSGYYGDGYTVRGDAPRLTITEPITDHPSGWTGWLAAGRRA</sequence>
<evidence type="ECO:0000313" key="2">
    <source>
        <dbReference type="Proteomes" id="UP000318834"/>
    </source>
</evidence>
<name>A0A537IXG6_9BACT</name>
<organism evidence="1 2">
    <name type="scientific">Candidatus Segetimicrobium genomatis</name>
    <dbReference type="NCBI Taxonomy" id="2569760"/>
    <lineage>
        <taxon>Bacteria</taxon>
        <taxon>Bacillati</taxon>
        <taxon>Candidatus Sysuimicrobiota</taxon>
        <taxon>Candidatus Sysuimicrobiia</taxon>
        <taxon>Candidatus Sysuimicrobiales</taxon>
        <taxon>Candidatus Segetimicrobiaceae</taxon>
        <taxon>Candidatus Segetimicrobium</taxon>
    </lineage>
</organism>
<gene>
    <name evidence="1" type="ORF">E6H05_05230</name>
</gene>
<dbReference type="EMBL" id="VBAP01000034">
    <property type="protein sequence ID" value="TMI75965.1"/>
    <property type="molecule type" value="Genomic_DNA"/>
</dbReference>
<proteinExistence type="predicted"/>
<reference evidence="1 2" key="1">
    <citation type="journal article" date="2019" name="Nat. Microbiol.">
        <title>Mediterranean grassland soil C-N compound turnover is dependent on rainfall and depth, and is mediated by genomically divergent microorganisms.</title>
        <authorList>
            <person name="Diamond S."/>
            <person name="Andeer P.F."/>
            <person name="Li Z."/>
            <person name="Crits-Christoph A."/>
            <person name="Burstein D."/>
            <person name="Anantharaman K."/>
            <person name="Lane K.R."/>
            <person name="Thomas B.C."/>
            <person name="Pan C."/>
            <person name="Northen T.R."/>
            <person name="Banfield J.F."/>
        </authorList>
    </citation>
    <scope>NUCLEOTIDE SEQUENCE [LARGE SCALE GENOMIC DNA]</scope>
    <source>
        <strain evidence="1">NP_8</strain>
    </source>
</reference>
<protein>
    <submittedName>
        <fullName evidence="1">Uncharacterized protein</fullName>
    </submittedName>
</protein>
<dbReference type="Proteomes" id="UP000318834">
    <property type="component" value="Unassembled WGS sequence"/>
</dbReference>